<sequence>MSRRNRRRRSTEIGKLVAAALLLLLCAIIVAGVAVWRWNAPAPVELTKDTLCPVGGPWAITVVLLDASDDIPPVTKAEIQTVLRDAARTIQKGELLELRALDPRTPGGRILFEKCNPGDGTDLSTLSANPDAAKRRWLSEFDRPLTETLAHLDASSSATSPLLATIQAIAVQRFGGAAARELRKRLIVVSDMIEHGPEYSQYKGDLSYGRFKKTATYKATHTNLNGASVDFYYIQRIKPILDSGAHIQFWLDWIADSSGTLGVAKKLQGGG</sequence>
<dbReference type="HOGENOM" id="CLU_089300_0_0_5"/>
<accession>A7IHJ2</accession>
<dbReference type="EMBL" id="CP000781">
    <property type="protein sequence ID" value="ABS67485.1"/>
    <property type="molecule type" value="Genomic_DNA"/>
</dbReference>
<evidence type="ECO:0000313" key="2">
    <source>
        <dbReference type="Proteomes" id="UP000002417"/>
    </source>
</evidence>
<name>A7IHJ2_XANP2</name>
<reference evidence="1 2" key="1">
    <citation type="submission" date="2007-07" db="EMBL/GenBank/DDBJ databases">
        <title>Complete sequence of chromosome of Xanthobacter autotrophicus Py2.</title>
        <authorList>
            <consortium name="US DOE Joint Genome Institute"/>
            <person name="Copeland A."/>
            <person name="Lucas S."/>
            <person name="Lapidus A."/>
            <person name="Barry K."/>
            <person name="Glavina del Rio T."/>
            <person name="Hammon N."/>
            <person name="Israni S."/>
            <person name="Dalin E."/>
            <person name="Tice H."/>
            <person name="Pitluck S."/>
            <person name="Sims D."/>
            <person name="Brettin T."/>
            <person name="Bruce D."/>
            <person name="Detter J.C."/>
            <person name="Han C."/>
            <person name="Tapia R."/>
            <person name="Brainard J."/>
            <person name="Schmutz J."/>
            <person name="Larimer F."/>
            <person name="Land M."/>
            <person name="Hauser L."/>
            <person name="Kyrpides N."/>
            <person name="Kim E."/>
            <person name="Ensigns S.A."/>
            <person name="Richardson P."/>
        </authorList>
    </citation>
    <scope>NUCLEOTIDE SEQUENCE [LARGE SCALE GENOMIC DNA]</scope>
    <source>
        <strain evidence="2">ATCC BAA-1158 / Py2</strain>
    </source>
</reference>
<evidence type="ECO:0000313" key="1">
    <source>
        <dbReference type="EMBL" id="ABS67485.1"/>
    </source>
</evidence>
<protein>
    <submittedName>
        <fullName evidence="1">Uncharacterized protein</fullName>
    </submittedName>
</protein>
<organism evidence="1 2">
    <name type="scientific">Xanthobacter autotrophicus (strain ATCC BAA-1158 / Py2)</name>
    <dbReference type="NCBI Taxonomy" id="78245"/>
    <lineage>
        <taxon>Bacteria</taxon>
        <taxon>Pseudomonadati</taxon>
        <taxon>Pseudomonadota</taxon>
        <taxon>Alphaproteobacteria</taxon>
        <taxon>Hyphomicrobiales</taxon>
        <taxon>Xanthobacteraceae</taxon>
        <taxon>Xanthobacter</taxon>
    </lineage>
</organism>
<gene>
    <name evidence="1" type="ordered locus">Xaut_2242</name>
</gene>
<dbReference type="STRING" id="78245.Xaut_2242"/>
<proteinExistence type="predicted"/>
<dbReference type="OrthoDB" id="7551043at2"/>
<keyword evidence="2" id="KW-1185">Reference proteome</keyword>
<dbReference type="KEGG" id="xau:Xaut_2242"/>
<dbReference type="eggNOG" id="ENOG50312BP">
    <property type="taxonomic scope" value="Bacteria"/>
</dbReference>
<dbReference type="AlphaFoldDB" id="A7IHJ2"/>
<dbReference type="Proteomes" id="UP000002417">
    <property type="component" value="Chromosome"/>
</dbReference>